<evidence type="ECO:0000256" key="2">
    <source>
        <dbReference type="SAM" id="SignalP"/>
    </source>
</evidence>
<dbReference type="AlphaFoldDB" id="A0AAV1CFN5"/>
<dbReference type="EMBL" id="OX459119">
    <property type="protein sequence ID" value="CAI9093317.1"/>
    <property type="molecule type" value="Genomic_DNA"/>
</dbReference>
<sequence length="103" mass="10082">MVPRQLAVVLGFVLFAIVGVVSASTNAVSPITDPVVEAPDNNIVGPTDGESFGAAPAGGPVSEGTFAPLSPAEAPKSGSVTLGASSTYVAGLVASAMLGSFFF</sequence>
<evidence type="ECO:0000313" key="3">
    <source>
        <dbReference type="EMBL" id="CAI9093317.1"/>
    </source>
</evidence>
<proteinExistence type="predicted"/>
<organism evidence="3 4">
    <name type="scientific">Oldenlandia corymbosa var. corymbosa</name>
    <dbReference type="NCBI Taxonomy" id="529605"/>
    <lineage>
        <taxon>Eukaryota</taxon>
        <taxon>Viridiplantae</taxon>
        <taxon>Streptophyta</taxon>
        <taxon>Embryophyta</taxon>
        <taxon>Tracheophyta</taxon>
        <taxon>Spermatophyta</taxon>
        <taxon>Magnoliopsida</taxon>
        <taxon>eudicotyledons</taxon>
        <taxon>Gunneridae</taxon>
        <taxon>Pentapetalae</taxon>
        <taxon>asterids</taxon>
        <taxon>lamiids</taxon>
        <taxon>Gentianales</taxon>
        <taxon>Rubiaceae</taxon>
        <taxon>Rubioideae</taxon>
        <taxon>Spermacoceae</taxon>
        <taxon>Hedyotis-Oldenlandia complex</taxon>
        <taxon>Oldenlandia</taxon>
    </lineage>
</organism>
<name>A0AAV1CFN5_OLDCO</name>
<keyword evidence="4" id="KW-1185">Reference proteome</keyword>
<reference evidence="3" key="1">
    <citation type="submission" date="2023-03" db="EMBL/GenBank/DDBJ databases">
        <authorList>
            <person name="Julca I."/>
        </authorList>
    </citation>
    <scope>NUCLEOTIDE SEQUENCE</scope>
</reference>
<feature type="region of interest" description="Disordered" evidence="1">
    <location>
        <begin position="39"/>
        <end position="80"/>
    </location>
</feature>
<feature type="chain" id="PRO_5043460491" evidence="2">
    <location>
        <begin position="24"/>
        <end position="103"/>
    </location>
</feature>
<protein>
    <submittedName>
        <fullName evidence="3">OLC1v1028790C1</fullName>
    </submittedName>
</protein>
<feature type="signal peptide" evidence="2">
    <location>
        <begin position="1"/>
        <end position="23"/>
    </location>
</feature>
<keyword evidence="2" id="KW-0732">Signal</keyword>
<gene>
    <name evidence="3" type="ORF">OLC1_LOCUS4762</name>
</gene>
<accession>A0AAV1CFN5</accession>
<evidence type="ECO:0000313" key="4">
    <source>
        <dbReference type="Proteomes" id="UP001161247"/>
    </source>
</evidence>
<dbReference type="Proteomes" id="UP001161247">
    <property type="component" value="Chromosome 2"/>
</dbReference>
<evidence type="ECO:0000256" key="1">
    <source>
        <dbReference type="SAM" id="MobiDB-lite"/>
    </source>
</evidence>